<name>A0ABV0ZNN5_9TELE</name>
<comment type="caution">
    <text evidence="1">The sequence shown here is derived from an EMBL/GenBank/DDBJ whole genome shotgun (WGS) entry which is preliminary data.</text>
</comment>
<gene>
    <name evidence="1" type="ORF">AMECASPLE_020770</name>
</gene>
<proteinExistence type="predicted"/>
<keyword evidence="2" id="KW-1185">Reference proteome</keyword>
<reference evidence="1 2" key="1">
    <citation type="submission" date="2021-06" db="EMBL/GenBank/DDBJ databases">
        <authorList>
            <person name="Palmer J.M."/>
        </authorList>
    </citation>
    <scope>NUCLEOTIDE SEQUENCE [LARGE SCALE GENOMIC DNA]</scope>
    <source>
        <strain evidence="1 2">AS_MEX2019</strain>
        <tissue evidence="1">Muscle</tissue>
    </source>
</reference>
<evidence type="ECO:0000313" key="1">
    <source>
        <dbReference type="EMBL" id="MEQ2307676.1"/>
    </source>
</evidence>
<dbReference type="EMBL" id="JAHRIP010067584">
    <property type="protein sequence ID" value="MEQ2307676.1"/>
    <property type="molecule type" value="Genomic_DNA"/>
</dbReference>
<evidence type="ECO:0000313" key="2">
    <source>
        <dbReference type="Proteomes" id="UP001469553"/>
    </source>
</evidence>
<dbReference type="Proteomes" id="UP001469553">
    <property type="component" value="Unassembled WGS sequence"/>
</dbReference>
<protein>
    <submittedName>
        <fullName evidence="1">Uncharacterized protein</fullName>
    </submittedName>
</protein>
<sequence length="105" mass="12170">MSFSSHQRTAILPISTLKIRCIAQLNKPGFIRSWLVQQQQLGVSDLFTYSHVEVPRWRLFWSGNTQQILYTLLWYISTKLSALAPLHQVITVPVRDGLNAEDKFR</sequence>
<organism evidence="1 2">
    <name type="scientific">Ameca splendens</name>
    <dbReference type="NCBI Taxonomy" id="208324"/>
    <lineage>
        <taxon>Eukaryota</taxon>
        <taxon>Metazoa</taxon>
        <taxon>Chordata</taxon>
        <taxon>Craniata</taxon>
        <taxon>Vertebrata</taxon>
        <taxon>Euteleostomi</taxon>
        <taxon>Actinopterygii</taxon>
        <taxon>Neopterygii</taxon>
        <taxon>Teleostei</taxon>
        <taxon>Neoteleostei</taxon>
        <taxon>Acanthomorphata</taxon>
        <taxon>Ovalentaria</taxon>
        <taxon>Atherinomorphae</taxon>
        <taxon>Cyprinodontiformes</taxon>
        <taxon>Goodeidae</taxon>
        <taxon>Ameca</taxon>
    </lineage>
</organism>
<accession>A0ABV0ZNN5</accession>